<dbReference type="Proteomes" id="UP000504632">
    <property type="component" value="Chromosome 16"/>
</dbReference>
<dbReference type="GO" id="GO:0007141">
    <property type="term" value="P:male meiosis I"/>
    <property type="evidence" value="ECO:0007669"/>
    <property type="project" value="TreeGrafter"/>
</dbReference>
<gene>
    <name evidence="3" type="primary">moto</name>
</gene>
<dbReference type="InParanoid" id="A0A6J2X064"/>
<feature type="compositionally biased region" description="Polar residues" evidence="1">
    <location>
        <begin position="397"/>
        <end position="410"/>
    </location>
</feature>
<reference evidence="3" key="1">
    <citation type="submission" date="2025-08" db="UniProtKB">
        <authorList>
            <consortium name="RefSeq"/>
        </authorList>
    </citation>
    <scope>IDENTIFICATION</scope>
</reference>
<dbReference type="PANTHER" id="PTHR33861">
    <property type="entry name" value="PROTEIN CBG18333"/>
    <property type="match status" value="1"/>
</dbReference>
<dbReference type="Pfam" id="PF15189">
    <property type="entry name" value="MEIOC"/>
    <property type="match status" value="1"/>
</dbReference>
<dbReference type="OrthoDB" id="5978002at2759"/>
<dbReference type="GeneID" id="115829759"/>
<feature type="compositionally biased region" description="Polar residues" evidence="1">
    <location>
        <begin position="140"/>
        <end position="156"/>
    </location>
</feature>
<feature type="region of interest" description="Disordered" evidence="1">
    <location>
        <begin position="177"/>
        <end position="217"/>
    </location>
</feature>
<dbReference type="GO" id="GO:0005737">
    <property type="term" value="C:cytoplasm"/>
    <property type="evidence" value="ECO:0007669"/>
    <property type="project" value="TreeGrafter"/>
</dbReference>
<dbReference type="GO" id="GO:0048255">
    <property type="term" value="P:mRNA stabilization"/>
    <property type="evidence" value="ECO:0007669"/>
    <property type="project" value="TreeGrafter"/>
</dbReference>
<feature type="compositionally biased region" description="Basic and acidic residues" evidence="1">
    <location>
        <begin position="836"/>
        <end position="848"/>
    </location>
</feature>
<name>A0A6J2X064_CHACN</name>
<protein>
    <submittedName>
        <fullName evidence="3">Meiosis-specific coiled-coil domain-containing protein MEIOC</fullName>
    </submittedName>
</protein>
<dbReference type="CTD" id="100538154"/>
<proteinExistence type="predicted"/>
<evidence type="ECO:0000256" key="1">
    <source>
        <dbReference type="SAM" id="MobiDB-lite"/>
    </source>
</evidence>
<feature type="region of interest" description="Disordered" evidence="1">
    <location>
        <begin position="379"/>
        <end position="410"/>
    </location>
</feature>
<evidence type="ECO:0000313" key="3">
    <source>
        <dbReference type="RefSeq" id="XP_030649787.1"/>
    </source>
</evidence>
<dbReference type="PANTHER" id="PTHR33861:SF4">
    <property type="entry name" value="MEIOSIS-SPECIFIC COILED-COIL DOMAIN-CONTAINING PROTEIN MEIOC"/>
    <property type="match status" value="1"/>
</dbReference>
<feature type="compositionally biased region" description="Low complexity" evidence="1">
    <location>
        <begin position="380"/>
        <end position="396"/>
    </location>
</feature>
<dbReference type="GO" id="GO:0007144">
    <property type="term" value="P:female meiosis I"/>
    <property type="evidence" value="ECO:0007669"/>
    <property type="project" value="TreeGrafter"/>
</dbReference>
<accession>A0A6J2X064</accession>
<feature type="region of interest" description="Disordered" evidence="1">
    <location>
        <begin position="420"/>
        <end position="439"/>
    </location>
</feature>
<dbReference type="InterPro" id="IPR027963">
    <property type="entry name" value="MEIOC"/>
</dbReference>
<dbReference type="GO" id="GO:0005634">
    <property type="term" value="C:nucleus"/>
    <property type="evidence" value="ECO:0007669"/>
    <property type="project" value="TreeGrafter"/>
</dbReference>
<dbReference type="FunCoup" id="A0A6J2X064">
    <property type="interactions" value="372"/>
</dbReference>
<keyword evidence="2" id="KW-1185">Reference proteome</keyword>
<organism evidence="2 3">
    <name type="scientific">Chanos chanos</name>
    <name type="common">Milkfish</name>
    <name type="synonym">Mugil chanos</name>
    <dbReference type="NCBI Taxonomy" id="29144"/>
    <lineage>
        <taxon>Eukaryota</taxon>
        <taxon>Metazoa</taxon>
        <taxon>Chordata</taxon>
        <taxon>Craniata</taxon>
        <taxon>Vertebrata</taxon>
        <taxon>Euteleostomi</taxon>
        <taxon>Actinopterygii</taxon>
        <taxon>Neopterygii</taxon>
        <taxon>Teleostei</taxon>
        <taxon>Ostariophysi</taxon>
        <taxon>Gonorynchiformes</taxon>
        <taxon>Chanidae</taxon>
        <taxon>Chanos</taxon>
    </lineage>
</organism>
<dbReference type="RefSeq" id="XP_030649787.1">
    <property type="nucleotide sequence ID" value="XM_030793927.1"/>
</dbReference>
<evidence type="ECO:0000313" key="2">
    <source>
        <dbReference type="Proteomes" id="UP000504632"/>
    </source>
</evidence>
<sequence length="869" mass="96335">MAFDGFQSSEADLYFSPYRLQTHFSGDSGRLAQSYNPLPDFPVKEDMPPPYTPWATQDDSYQPMDYAQGNPKNRNVLDGNECENEADLYGLVSNILEEADRMESYFSEDRVPSSLKGVWSPKCMREDSLQFFNPDVKIQTNSDCQSNHVSSSQTANRDSRQRNDLYRHFNGLDTTDTHWLPPSYTGETEDYCQPIQGLPRPPGLDAPSGVNSPYLSKNRSVKSEYSITAGKDSGCCGATNILADHAVGAGDSYFSPYPDFMSRSRAKEHRNRPSSGPDANRLASTMQALFTGQQERPHSRDPVQNRPVSLMHYEDKTAEQSSFPSPGMSAFDAQTSQFKKEFAGGFGVKRAGETGIKRLPLQNENTYKDFAGFGHQQELPKSFSSSFSSPTPYPSKGASQRGPNIPQPSLNQYFSHYAQENHQHQTQTKLPAKTNGNTGPQGLSKLMSHSVGEFVPLVSYHQMPRSTAQVLPDFGQDDGPGHQCRKGPPGLGLEVMNKGAGEGIGFDLHQEKSRLLTAAAAAGLMGNPHSLQNFVGKPAKTPASLPRETEKKQGLLQNPYLDGFGNTYGNQTRHNSAGAAMVKTQSPLFLPYLYQMADPRQNMCPLFPSRTQIPYCSGTVPLMDLGDVHPDGDMASFNPYLQEMMGSGQGMDGPFAGFLSALRSPKLGKSHGSPTSQLHYYLEDCYEQWRMLEKERKRAEVILAKNYPGKRMSMTSTNTLPKMPPNPSRVDRVIVDQLREQAKVVSLLGKMERLRSLPLHANICTALDKHLEAIYITQARRKDEFITCNRQRQGPAYYREDRDILLLASALKDLSSSTRKSRTALWCGLQMTLPRTDTHPDEGGERHTCAPVGQGRSGQASPERALPAF</sequence>
<dbReference type="AlphaFoldDB" id="A0A6J2X064"/>
<feature type="region of interest" description="Disordered" evidence="1">
    <location>
        <begin position="836"/>
        <end position="869"/>
    </location>
</feature>
<feature type="region of interest" description="Disordered" evidence="1">
    <location>
        <begin position="140"/>
        <end position="161"/>
    </location>
</feature>